<dbReference type="NCBIfam" id="TIGR04183">
    <property type="entry name" value="Por_Secre_tail"/>
    <property type="match status" value="1"/>
</dbReference>
<feature type="compositionally biased region" description="Gly residues" evidence="5">
    <location>
        <begin position="835"/>
        <end position="844"/>
    </location>
</feature>
<feature type="region of interest" description="Disordered" evidence="5">
    <location>
        <begin position="1906"/>
        <end position="1928"/>
    </location>
</feature>
<dbReference type="SMART" id="SM00607">
    <property type="entry name" value="FTP"/>
    <property type="match status" value="1"/>
</dbReference>
<dbReference type="PROSITE" id="PS50060">
    <property type="entry name" value="MAM_2"/>
    <property type="match status" value="1"/>
</dbReference>
<feature type="region of interest" description="Disordered" evidence="5">
    <location>
        <begin position="1483"/>
        <end position="1534"/>
    </location>
</feature>
<feature type="region of interest" description="Disordered" evidence="5">
    <location>
        <begin position="401"/>
        <end position="437"/>
    </location>
</feature>
<dbReference type="PANTHER" id="PTHR10199:SF119">
    <property type="entry name" value="RE20510P"/>
    <property type="match status" value="1"/>
</dbReference>
<feature type="compositionally biased region" description="Acidic residues" evidence="5">
    <location>
        <begin position="1521"/>
        <end position="1534"/>
    </location>
</feature>
<name>A0A7L8AG26_9FLAO</name>
<feature type="domain" description="MAM" evidence="6">
    <location>
        <begin position="800"/>
        <end position="973"/>
    </location>
</feature>
<dbReference type="InterPro" id="IPR000998">
    <property type="entry name" value="MAM_dom"/>
</dbReference>
<evidence type="ECO:0000256" key="3">
    <source>
        <dbReference type="ARBA" id="ARBA00022837"/>
    </source>
</evidence>
<proteinExistence type="predicted"/>
<feature type="compositionally biased region" description="Polar residues" evidence="5">
    <location>
        <begin position="404"/>
        <end position="418"/>
    </location>
</feature>
<keyword evidence="4" id="KW-1015">Disulfide bond</keyword>
<evidence type="ECO:0000313" key="7">
    <source>
        <dbReference type="EMBL" id="QOD60894.1"/>
    </source>
</evidence>
<dbReference type="SUPFAM" id="SSF103647">
    <property type="entry name" value="TSP type-3 repeat"/>
    <property type="match status" value="15"/>
</dbReference>
<feature type="compositionally biased region" description="Basic and acidic residues" evidence="5">
    <location>
        <begin position="421"/>
        <end position="433"/>
    </location>
</feature>
<feature type="compositionally biased region" description="Acidic residues" evidence="5">
    <location>
        <begin position="1013"/>
        <end position="1022"/>
    </location>
</feature>
<feature type="compositionally biased region" description="Polar residues" evidence="5">
    <location>
        <begin position="1406"/>
        <end position="1419"/>
    </location>
</feature>
<evidence type="ECO:0000256" key="2">
    <source>
        <dbReference type="ARBA" id="ARBA00022729"/>
    </source>
</evidence>
<keyword evidence="8" id="KW-1185">Reference proteome</keyword>
<feature type="region of interest" description="Disordered" evidence="5">
    <location>
        <begin position="2331"/>
        <end position="2352"/>
    </location>
</feature>
<reference evidence="7 8" key="1">
    <citation type="journal article" date="2016" name="Int. J. Syst. Evol. Microbiol.">
        <title>Polaribacter haliotis sp. nov., isolated from the gut of abalone Haliotis discus hannai.</title>
        <authorList>
            <person name="Kim Y.O."/>
            <person name="Park I.S."/>
            <person name="Park S."/>
            <person name="Nam B.H."/>
            <person name="Park J.M."/>
            <person name="Kim D.G."/>
            <person name="Yoon J.H."/>
        </authorList>
    </citation>
    <scope>NUCLEOTIDE SEQUENCE [LARGE SCALE GENOMIC DNA]</scope>
    <source>
        <strain evidence="7 8">KCTC 52418</strain>
    </source>
</reference>
<dbReference type="GO" id="GO:0005509">
    <property type="term" value="F:calcium ion binding"/>
    <property type="evidence" value="ECO:0007669"/>
    <property type="project" value="InterPro"/>
</dbReference>
<dbReference type="KEGG" id="phal:H9I45_00145"/>
<dbReference type="GO" id="GO:0016020">
    <property type="term" value="C:membrane"/>
    <property type="evidence" value="ECO:0007669"/>
    <property type="project" value="InterPro"/>
</dbReference>
<evidence type="ECO:0000256" key="4">
    <source>
        <dbReference type="ARBA" id="ARBA00023157"/>
    </source>
</evidence>
<sequence>MFLFNFQSFSQTITGTGSRTTTCGTCTPVGWFNTGGSPDVSNRNNAGGQGTQGGNASWINAPLPLPPTGDVTWITMRDVGNLNTLPEESVTTNMGGLVNGKLYKLSVYHMTSISNTNGVGGDPYSRKYIDAFDYQIDGNARQKIPVISSAHENWVEKAYIFKAEPNASGEMTLTFYPLDNVVNPFDGDGNATFDNVESIHIAVELNAVEELDSDGDGVPDTIDIDDDNDGILDTVESTVNGTVYNPLGDEDGDLLPNYLDTRDDGTGDGSTTNYNDINGDGVADIFDFDNDGVPNHLDLDADGDGIPDIIEGQPTGTYKAFTGNVGANGLDSAFENNDSPTATSYPLINTENVGNPDYLDLDSDGDGQSDEEEANITLTGDVGVNGLDNSYDIADDYTDPNGIFDNSQSDNFPDSTNGGDVDWRDASTSKDTDGDGVADAIDIDDDNDGIPDTVECPSVAGSNATGVQSSTSVTNPTNAIGSNDARATLNDIADVLVIDLGKVVAKNAIIEIESRVTSNINHFMSVDQSLTAATSSYTNAKSYSWTTVNTDENKQYKLTSAARYIRIKLAVDGGGSLQIDNVLYKSFQPICDSDGDGIPNIRDLDSDNDGIPDNIEAQSSFNYKAPDSNGTTDSDGDGLNDAYDTDCVGGLFSCGGVTGVSLAVPNNHDGTDTPDYLDTDSDNDGTTDRIEAGLSLSGVVGVNGLDNNYDNGDNYTDVNGSFDNSPYGEIPNTNGTDSPDDVDFRDTITVFLDTDNDGVPDSVDIDDDNDGILDTEEDGNCTGSTTVSTYNFTSRASANNNWNFSDPRGTGLQVNNTGGRWSWHNGSTSSSNVGPDGGQSGGTDGYAYTEMSNPGANEDKFEVELKSTFDASNHSIIFSYYFGYRGDGNNGTIQLQSSDNGILWVNRGNAEQLDQQGIAQNGTFTWIKKTVDLSGLISGSATRFKLVITQGNNGTSWHKDVGLDSVTVSLCNIDADGDGISNSRDLDSDNDGIPDIIEAQSTKDYTKPLGLDSDNDGLDDAYDTTPNGDSAGTGSLGLTPVNTDSTDNPDYKDLDADNDGIFDVNESGSELPNDGSGKVSGAVGINGLVNALDNGDNYADVNGSFDDTQTDNFTDVDDDANFGGDVDYRDTTFDLDTDKDGVPDDTDLDDDNDGILDSEETGVCGTDNTVASVTGFEGILFDMPDQDTWSFINASNQFPDFNQTQIATFDYVEYKNTDNAFNVRFANSPVNLSGYSKATNYNGSNVPNGSEDAAILFTKTITTVEAGVYQIDLGYGDDHIVVYHNGNKVYSIQNAYNSTTNNNAVSISSVIPSITLNTGDVLQYLLIEEHTGNTNIDIYGTKLTEIGGGEKRCVIDTDGDGIPNHLDLDSDNDGIPDVIEAGGTDTNRDGMADDDDDNADNTATNGIPTSAGSGQTPRNTDTDGIPDYLDIDADNDGIPDNIEGQPSNNYKEPSGIATGITDVNNNGVDDTYEIGAIIGLEATNTDNTDTPDYIDLDADNDGIPDIQENGDTDNVASGNDADNDGLDDAFDDNNDSSILGSTVNDGLGANDKVTNEATLETAYGDSDNDFPLPETGDLDYRDATDTDNDGIPDNVDLDDDNDGIPDNLECTTPIVSTFNGGTATQSSSLNNGNCPSNSCSANLARDGNTSGDFGNGSVTHTNTQKDPWWLLDMGFVTTIDNVVLYNRTNCCGDRLDGFILEVLDNNDNVVYTHNNVVASATNTISGINTLGKKIRIRLEGDGRILSLAEVVVQVSDCNGTDTDGDGIPNHLDLDSDNDGIPDLVEAGGEDTDGNGKIDDINADGTLVNDFDNDGLDDRYDVDVTGGTDGNAITNPDSDGDGIPDSLDLDSDNDGIPDVVEAGGTDSNGDGKADGFVDTDKDGFNDLVDGDVGQDGTSENTANALIVTGDDADDDGKPDSYPNGDTDKDGFPDFIDLDADNDGIPDLVEAGGIDTNGDGLVDDTTDIDQDGLADIYDENATDGPGPDGTNGIALVETDASGNMLDGDGNSIDTDGDGLPNHLDLDADNDGIPDLVEAGGVDTNGDGLVDDTTDADNDGFADVYDTDDDGTPGVEDATDALLQTAGTDTDGDGKADDVAIVFENGEGVNADTDGDGFPNHLDLDADNDGIPDLVEAGGVDTNGDGLVDDTTDADNDGFADVYDTDDDGTPGVEDATDALLQTAGTDTDGDGKADDVAIVFENGEGVNADTDGDGFPNHLDLDADNDGIPDLVEAGGVDTNGDGLVDNTTDADNDGFADVYDTDDDGTLGVEDATDALLQTAGTDTDGDGKADDAAITFVNGEGANADTDGDGFPNHLDLDADNDGIPDLVEAGGVDTNGDGLVDNTTDADKDGLADVYDTDDDGTPGVEDATDALLQTGGTDTDGDGKADDAAITFVNGEGANADTDGDGFPNHLDLDADNDGIPDLVEAGGVDTNGDGLVDNTTDADNDGFADVYDTDDDGTLGVEDATDALLQTAGTDTDGDGKADDVAIVFENGEGVNADTDGDGFPNHLDLDADNDGIPDLVEAGGVDTNGDGLVDNTTDADNDGFADVYDTDDDGTLGVEDATDALLQTAGTDTDGDGKADDVAIVFENGEGVNADTDGDGFPNHLDLDADNDGIPDLVEAGGVDTNGDGLVDNTTDADKDGLADVYDTDDDGTPGVEDATDALLQTGGTDTDGDGKADDAAITFVNGEGANADTDGDGFPNHLDLDADNDGIPDLVEAGGVDTNGDGLVDNTTDADKDGFADVYDTDDDGTPGVEDANDALLQTGGTDTDGDGKADDVAITFVNGEGANADIDGDGFPNHLDLDADNDGIPDLVEAGGVDTNGDGLVDNTTDADKDGFADIYDTDDDGTPGVEDATDALLQTGGTDTDGDGKADDVAITFVNGEGANADIDGDGFPNHLDLDADNDGIPDLVEAGGVDTNGDGLVDNTTDADKDGFADIYDTDDDGTLGVEDANDALLQTGGTDTDGDGKADDLAIVFENGEGVNADTDGDGFPNHLDLDADNDGIPDLVEAGGVDTNGDGLVDNTTDADNDGFADVYDTDDDGTPGVEDANDALLQTGGTDTDGDGKADDVAIVFENGDNVNADTDGDGLPNYLDLDADNDGIPDVVEAGGTDVNGDGRSDNFNDTDNDGFNDDVDGDVGQDGTSENIANVLIVTGSDTGSDGKVDTYLNGDTDGDGVLDYLDLDSDNDGITDVIEAGGADTNRDGKQDGFIDNDNDGFNDTVDGDPNNALANGTDTVGTNTTNALIVTGADGDGDGKPDSYPNGNLDGDKKLNHLDIDADNDGIPDNIEAQSSSGYIAPSDVGTAMTDTNNNGVDDVYEVGGIGLVPENTDISNDTIPDYLDLDSDNDGIQDIYENGDLENEVSGTDLDNDGLDDNFDDNNDSGIAGSTVNDGLGIGDKVTNITNLEAAYGDKDNDFNPGTGDLDYRDIDPIGTAMITQVYTFNDERWIEITNISETEKVPANYLKVQLYSNRTGDQTNVPPTTSVILTTELDPGKSVLYKNNVTNITNIDNTAKVYTNTVLTNLVGENDIITLSTTDDNTSWANKYDIISSIKDKTSYVRIDETLVPNPIYTESEWVVFIDDALDPYKLLGAGGAERHPHDPLISEIASSNAQANTRLGLHRIDITERTLGAWDNGYPDRSRFVVINEDYNHTSGKLSARKLKVNASTKLSITDNLVVVTNNVLLNGELRLVSPSQNSTAQLIQTHKSASLVSGTGKLLVDQNSTVPSKYRYNYLSSPVKNSAESTTYSVGSILKDGTTLTNHSGTVGVNIAKDINFVGGYDGNTTNPISIADHWIWTYAAFSGGRSNWTQKYKGGAIPNTDGFIFKGPGRPQNYTYTGVPKDGNLTTSVGKDESYLVGNPYASAISVKEFIEDNNSSISGVLYFWEHAGEEESSDGTIKGHVFAGYVGGYATRTIATGVSARAAAVSGGVDLNLEAEAASINGVLQQVSDDGNTVNTVQFNSTQNFVKFSNISRGADTLRIRYKSSTDKDIIIKINNRLSGEYTLPATGNSFSLFTIEQCVETSNEILIESNDSNTVYLDYLNLFDEDGYLTCAPNVGGDDITYTEPEPYIAIGQGFFIQGDNVDGGTVVFNNSQREYKTEGTGTSVFFKSNSKSASKSNDKNSILSLPVIKLGMDFDGTDGNNYHRQIAVSFSEFNSFAYDKGYDAEIYDVGDTDMYLKFPEDDRKFVIAGVQQISSDLEVPLEIIMGYSGDVIIKVDEMKNVSGKVFIKDKLNGTSYPILGDKAKLNLVKGTYTDRFVVAFEPSEPALSVDTIEDNLVSIYADNVNSNLVISKKEDVTVSKVLLYDILGKQISNWDIKTQELEMRLKLQKQLPSGFYIVKLKTEKGNISKKIFLE</sequence>
<dbReference type="RefSeq" id="WP_191141236.1">
    <property type="nucleotide sequence ID" value="NZ_CP061813.1"/>
</dbReference>
<organism evidence="7 8">
    <name type="scientific">Polaribacter haliotis</name>
    <dbReference type="NCBI Taxonomy" id="1888915"/>
    <lineage>
        <taxon>Bacteria</taxon>
        <taxon>Pseudomonadati</taxon>
        <taxon>Bacteroidota</taxon>
        <taxon>Flavobacteriia</taxon>
        <taxon>Flavobacteriales</taxon>
        <taxon>Flavobacteriaceae</taxon>
    </lineage>
</organism>
<feature type="region of interest" description="Disordered" evidence="5">
    <location>
        <begin position="3115"/>
        <end position="3136"/>
    </location>
</feature>
<feature type="compositionally biased region" description="Acidic residues" evidence="5">
    <location>
        <begin position="1585"/>
        <end position="1598"/>
    </location>
</feature>
<feature type="region of interest" description="Disordered" evidence="5">
    <location>
        <begin position="817"/>
        <end position="855"/>
    </location>
</feature>
<feature type="compositionally biased region" description="Acidic residues" evidence="5">
    <location>
        <begin position="1492"/>
        <end position="1502"/>
    </location>
</feature>
<dbReference type="EMBL" id="CP061813">
    <property type="protein sequence ID" value="QOD60894.1"/>
    <property type="molecule type" value="Genomic_DNA"/>
</dbReference>
<feature type="compositionally biased region" description="Low complexity" evidence="5">
    <location>
        <begin position="627"/>
        <end position="637"/>
    </location>
</feature>
<feature type="region of interest" description="Disordered" evidence="5">
    <location>
        <begin position="3255"/>
        <end position="3274"/>
    </location>
</feature>
<evidence type="ECO:0000259" key="6">
    <source>
        <dbReference type="PROSITE" id="PS50060"/>
    </source>
</evidence>
<dbReference type="SUPFAM" id="SSF49785">
    <property type="entry name" value="Galactose-binding domain-like"/>
    <property type="match status" value="1"/>
</dbReference>
<feature type="region of interest" description="Disordered" evidence="5">
    <location>
        <begin position="1561"/>
        <end position="1598"/>
    </location>
</feature>
<protein>
    <submittedName>
        <fullName evidence="7">Discoidin domain-containing protein</fullName>
    </submittedName>
</protein>
<keyword evidence="1" id="KW-0479">Metal-binding</keyword>
<feature type="region of interest" description="Disordered" evidence="5">
    <location>
        <begin position="616"/>
        <end position="637"/>
    </location>
</feature>
<feature type="region of interest" description="Disordered" evidence="5">
    <location>
        <begin position="37"/>
        <end position="60"/>
    </location>
</feature>
<feature type="compositionally biased region" description="Acidic residues" evidence="5">
    <location>
        <begin position="1837"/>
        <end position="1854"/>
    </location>
</feature>
<dbReference type="Gene3D" id="2.60.120.260">
    <property type="entry name" value="Galactose-binding domain-like"/>
    <property type="match status" value="1"/>
</dbReference>
<feature type="region of interest" description="Disordered" evidence="5">
    <location>
        <begin position="1364"/>
        <end position="1427"/>
    </location>
</feature>
<dbReference type="Gene3D" id="4.10.1080.10">
    <property type="entry name" value="TSP type-3 repeat"/>
    <property type="match status" value="6"/>
</dbReference>
<feature type="region of interest" description="Disordered" evidence="5">
    <location>
        <begin position="1759"/>
        <end position="1873"/>
    </location>
</feature>
<feature type="compositionally biased region" description="Polar residues" evidence="5">
    <location>
        <begin position="1024"/>
        <end position="1033"/>
    </location>
</feature>
<accession>A0A7L8AG26</accession>
<feature type="region of interest" description="Disordered" evidence="5">
    <location>
        <begin position="2625"/>
        <end position="2646"/>
    </location>
</feature>
<keyword evidence="2" id="KW-0732">Signal</keyword>
<evidence type="ECO:0000313" key="8">
    <source>
        <dbReference type="Proteomes" id="UP000516764"/>
    </source>
</evidence>
<dbReference type="InterPro" id="IPR028974">
    <property type="entry name" value="TSP_type-3_rpt"/>
</dbReference>
<dbReference type="InterPro" id="IPR006585">
    <property type="entry name" value="FTP1"/>
</dbReference>
<dbReference type="Pfam" id="PF22633">
    <property type="entry name" value="F5_F8_type_C_2"/>
    <property type="match status" value="1"/>
</dbReference>
<keyword evidence="3" id="KW-0106">Calcium</keyword>
<dbReference type="PANTHER" id="PTHR10199">
    <property type="entry name" value="THROMBOSPONDIN"/>
    <property type="match status" value="1"/>
</dbReference>
<gene>
    <name evidence="7" type="ORF">H9I45_00145</name>
</gene>
<feature type="compositionally biased region" description="Polar residues" evidence="5">
    <location>
        <begin position="817"/>
        <end position="833"/>
    </location>
</feature>
<dbReference type="InterPro" id="IPR008979">
    <property type="entry name" value="Galactose-bd-like_sf"/>
</dbReference>
<dbReference type="Proteomes" id="UP000516764">
    <property type="component" value="Chromosome"/>
</dbReference>
<dbReference type="InterPro" id="IPR026444">
    <property type="entry name" value="Secre_tail"/>
</dbReference>
<feature type="region of interest" description="Disordered" evidence="5">
    <location>
        <begin position="979"/>
        <end position="1053"/>
    </location>
</feature>
<evidence type="ECO:0000256" key="1">
    <source>
        <dbReference type="ARBA" id="ARBA00022723"/>
    </source>
</evidence>
<evidence type="ECO:0000256" key="5">
    <source>
        <dbReference type="SAM" id="MobiDB-lite"/>
    </source>
</evidence>